<dbReference type="RefSeq" id="XP_018231975.1">
    <property type="nucleotide sequence ID" value="XM_018397820.1"/>
</dbReference>
<evidence type="ECO:0000313" key="1">
    <source>
        <dbReference type="EMBL" id="KNA93929.1"/>
    </source>
</evidence>
<dbReference type="VEuPathDB" id="FungiDB:FOXG_17831"/>
<reference evidence="1" key="2">
    <citation type="journal article" date="2010" name="Nature">
        <title>Comparative genomics reveals mobile pathogenicity chromosomes in Fusarium.</title>
        <authorList>
            <person name="Ma L.J."/>
            <person name="van der Does H.C."/>
            <person name="Borkovich K.A."/>
            <person name="Coleman J.J."/>
            <person name="Daboussi M.J."/>
            <person name="Di Pietro A."/>
            <person name="Dufresne M."/>
            <person name="Freitag M."/>
            <person name="Grabherr M."/>
            <person name="Henrissat B."/>
            <person name="Houterman P.M."/>
            <person name="Kang S."/>
            <person name="Shim W.B."/>
            <person name="Woloshuk C."/>
            <person name="Xie X."/>
            <person name="Xu J.R."/>
            <person name="Antoniw J."/>
            <person name="Baker S.E."/>
            <person name="Bluhm B.H."/>
            <person name="Breakspear A."/>
            <person name="Brown D.W."/>
            <person name="Butchko R.A."/>
            <person name="Chapman S."/>
            <person name="Coulson R."/>
            <person name="Coutinho P.M."/>
            <person name="Danchin E.G."/>
            <person name="Diener A."/>
            <person name="Gale L.R."/>
            <person name="Gardiner D.M."/>
            <person name="Goff S."/>
            <person name="Hammond-Kosack K.E."/>
            <person name="Hilburn K."/>
            <person name="Hua-Van A."/>
            <person name="Jonkers W."/>
            <person name="Kazan K."/>
            <person name="Kodira C.D."/>
            <person name="Koehrsen M."/>
            <person name="Kumar L."/>
            <person name="Lee Y.H."/>
            <person name="Li L."/>
            <person name="Manners J.M."/>
            <person name="Miranda-Saavedra D."/>
            <person name="Mukherjee M."/>
            <person name="Park G."/>
            <person name="Park J."/>
            <person name="Park S.Y."/>
            <person name="Proctor R.H."/>
            <person name="Regev A."/>
            <person name="Ruiz-Roldan M.C."/>
            <person name="Sain D."/>
            <person name="Sakthikumar S."/>
            <person name="Sykes S."/>
            <person name="Schwartz D.C."/>
            <person name="Turgeon B.G."/>
            <person name="Wapinski I."/>
            <person name="Yoder O."/>
            <person name="Young S."/>
            <person name="Zeng Q."/>
            <person name="Zhou S."/>
            <person name="Galagan J."/>
            <person name="Cuomo C.A."/>
            <person name="Kistler H.C."/>
            <person name="Rep M."/>
        </authorList>
    </citation>
    <scope>NUCLEOTIDE SEQUENCE [LARGE SCALE GENOMIC DNA]</scope>
    <source>
        <strain evidence="1">4287</strain>
    </source>
</reference>
<gene>
    <name evidence="1" type="ORF">FOXG_17831</name>
</gene>
<dbReference type="KEGG" id="fox:FOXG_17831"/>
<dbReference type="EMBL" id="DS231696">
    <property type="protein sequence ID" value="KNA93929.1"/>
    <property type="molecule type" value="Genomic_DNA"/>
</dbReference>
<protein>
    <submittedName>
        <fullName evidence="1">Uncharacterized protein</fullName>
    </submittedName>
</protein>
<evidence type="ECO:0000313" key="2">
    <source>
        <dbReference type="Proteomes" id="UP000009097"/>
    </source>
</evidence>
<proteinExistence type="predicted"/>
<reference evidence="1" key="1">
    <citation type="submission" date="2007-04" db="EMBL/GenBank/DDBJ databases">
        <authorList>
            <consortium name="The Broad Institute Genome Sequencing Platform"/>
            <person name="Birren B."/>
            <person name="Lander E."/>
            <person name="Galagan J."/>
            <person name="Nusbaum C."/>
            <person name="Devon K."/>
            <person name="Ma L.-J."/>
            <person name="Jaffe D."/>
            <person name="Butler J."/>
            <person name="Alvarez P."/>
            <person name="Gnerre S."/>
            <person name="Grabherr M."/>
            <person name="Kleber M."/>
            <person name="Mauceli E."/>
            <person name="Brockman W."/>
            <person name="MacCallum I.A."/>
            <person name="Young S."/>
            <person name="LaButti K."/>
            <person name="DeCaprio D."/>
            <person name="Crawford M."/>
            <person name="Koehrsen M."/>
            <person name="Engels R."/>
            <person name="Montgomery P."/>
            <person name="Pearson M."/>
            <person name="Howarth C."/>
            <person name="Larson L."/>
            <person name="White J."/>
            <person name="O'Leary S."/>
            <person name="Kodira C."/>
            <person name="Zeng Q."/>
            <person name="Yandava C."/>
            <person name="Alvarado L."/>
            <person name="Kistler C."/>
            <person name="Shim W.-B."/>
            <person name="Kang S."/>
            <person name="Woloshuk C."/>
        </authorList>
    </citation>
    <scope>NUCLEOTIDE SEQUENCE</scope>
    <source>
        <strain evidence="1">4287</strain>
    </source>
</reference>
<accession>A0A0J9U4N6</accession>
<dbReference type="GeneID" id="28958537"/>
<dbReference type="AlphaFoldDB" id="A0A0J9U4N6"/>
<organism evidence="1 2">
    <name type="scientific">Fusarium oxysporum f. sp. lycopersici (strain 4287 / CBS 123668 / FGSC 9935 / NRRL 34936)</name>
    <name type="common">Fusarium vascular wilt of tomato</name>
    <dbReference type="NCBI Taxonomy" id="426428"/>
    <lineage>
        <taxon>Eukaryota</taxon>
        <taxon>Fungi</taxon>
        <taxon>Dikarya</taxon>
        <taxon>Ascomycota</taxon>
        <taxon>Pezizomycotina</taxon>
        <taxon>Sordariomycetes</taxon>
        <taxon>Hypocreomycetidae</taxon>
        <taxon>Hypocreales</taxon>
        <taxon>Nectriaceae</taxon>
        <taxon>Fusarium</taxon>
        <taxon>Fusarium oxysporum species complex</taxon>
    </lineage>
</organism>
<name>A0A0J9U4N6_FUSO4</name>
<dbReference type="Proteomes" id="UP000009097">
    <property type="component" value="Unassembled WGS sequence"/>
</dbReference>
<sequence>MEGPTDGDEPVLCKFKDVGREHILYRGMDLENHAV</sequence>